<dbReference type="PANTHER" id="PTHR31676">
    <property type="entry name" value="T31J12.3 PROTEIN-RELATED"/>
    <property type="match status" value="1"/>
</dbReference>
<name>A0AAV8P313_ENSVE</name>
<accession>A0AAV8P313</accession>
<dbReference type="SUPFAM" id="SSF141562">
    <property type="entry name" value="At5g01610-like"/>
    <property type="match status" value="1"/>
</dbReference>
<dbReference type="Proteomes" id="UP001222027">
    <property type="component" value="Unassembled WGS sequence"/>
</dbReference>
<feature type="chain" id="PRO_5044001085" description="DUF1618 domain-containing protein" evidence="1">
    <location>
        <begin position="36"/>
        <end position="182"/>
    </location>
</feature>
<dbReference type="InterPro" id="IPR036758">
    <property type="entry name" value="At5g01610-like"/>
</dbReference>
<dbReference type="Pfam" id="PF04398">
    <property type="entry name" value="DUF538"/>
    <property type="match status" value="1"/>
</dbReference>
<feature type="signal peptide" evidence="1">
    <location>
        <begin position="1"/>
        <end position="35"/>
    </location>
</feature>
<evidence type="ECO:0000313" key="3">
    <source>
        <dbReference type="Proteomes" id="UP001222027"/>
    </source>
</evidence>
<comment type="caution">
    <text evidence="2">The sequence shown here is derived from an EMBL/GenBank/DDBJ whole genome shotgun (WGS) entry which is preliminary data.</text>
</comment>
<dbReference type="InterPro" id="IPR007493">
    <property type="entry name" value="DUF538"/>
</dbReference>
<evidence type="ECO:0008006" key="4">
    <source>
        <dbReference type="Google" id="ProtNLM"/>
    </source>
</evidence>
<organism evidence="2 3">
    <name type="scientific">Ensete ventricosum</name>
    <name type="common">Abyssinian banana</name>
    <name type="synonym">Musa ensete</name>
    <dbReference type="NCBI Taxonomy" id="4639"/>
    <lineage>
        <taxon>Eukaryota</taxon>
        <taxon>Viridiplantae</taxon>
        <taxon>Streptophyta</taxon>
        <taxon>Embryophyta</taxon>
        <taxon>Tracheophyta</taxon>
        <taxon>Spermatophyta</taxon>
        <taxon>Magnoliopsida</taxon>
        <taxon>Liliopsida</taxon>
        <taxon>Zingiberales</taxon>
        <taxon>Musaceae</taxon>
        <taxon>Ensete</taxon>
    </lineage>
</organism>
<gene>
    <name evidence="2" type="ORF">OPV22_033132</name>
</gene>
<dbReference type="EMBL" id="JAQQAF010000009">
    <property type="protein sequence ID" value="KAJ8460206.1"/>
    <property type="molecule type" value="Genomic_DNA"/>
</dbReference>
<keyword evidence="3" id="KW-1185">Reference proteome</keyword>
<dbReference type="AlphaFoldDB" id="A0AAV8P313"/>
<protein>
    <recommendedName>
        <fullName evidence="4">DUF1618 domain-containing protein</fullName>
    </recommendedName>
</protein>
<keyword evidence="1" id="KW-0732">Signal</keyword>
<dbReference type="PANTHER" id="PTHR31676:SF151">
    <property type="entry name" value="DUF538 FAMILY PROTEIN"/>
    <property type="match status" value="1"/>
</dbReference>
<evidence type="ECO:0000313" key="2">
    <source>
        <dbReference type="EMBL" id="KAJ8460206.1"/>
    </source>
</evidence>
<dbReference type="Gene3D" id="2.30.240.10">
    <property type="entry name" value="At5g01610-like"/>
    <property type="match status" value="1"/>
</dbReference>
<reference evidence="2 3" key="1">
    <citation type="submission" date="2022-12" db="EMBL/GenBank/DDBJ databases">
        <title>Chromosome-scale assembly of the Ensete ventricosum genome.</title>
        <authorList>
            <person name="Dussert Y."/>
            <person name="Stocks J."/>
            <person name="Wendawek A."/>
            <person name="Woldeyes F."/>
            <person name="Nichols R.A."/>
            <person name="Borrell J.S."/>
        </authorList>
    </citation>
    <scope>NUCLEOTIDE SEQUENCE [LARGE SCALE GENOMIC DNA]</scope>
    <source>
        <strain evidence="3">cv. Maze</strain>
        <tissue evidence="2">Seeds</tissue>
    </source>
</reference>
<sequence>MAKMSPFAFRMPCIARLSFLPLVFFVIFFSSSSLADSSGGGVASIQELLRGHGLPAGLLPKSVESFVHDASSGLLEVQIDRPCYARYGDGLAYFDREVRGNLSYGALRGVVGWSQEELFLWLPVKGIVVTDPASGVILFDIGLARKRLALSTFEDPPDCLPEGEEAAAGLGLFGRRGYQQQR</sequence>
<proteinExistence type="predicted"/>
<evidence type="ECO:0000256" key="1">
    <source>
        <dbReference type="SAM" id="SignalP"/>
    </source>
</evidence>